<dbReference type="Pfam" id="PF05036">
    <property type="entry name" value="SPOR"/>
    <property type="match status" value="1"/>
</dbReference>
<keyword evidence="2" id="KW-0812">Transmembrane</keyword>
<dbReference type="InterPro" id="IPR040495">
    <property type="entry name" value="HU-CCDC81_bac_1"/>
</dbReference>
<protein>
    <submittedName>
        <fullName evidence="4">DNA-binding protein</fullName>
    </submittedName>
</protein>
<dbReference type="InterPro" id="IPR007730">
    <property type="entry name" value="SPOR-like_dom"/>
</dbReference>
<reference evidence="5" key="1">
    <citation type="submission" date="2016-10" db="EMBL/GenBank/DDBJ databases">
        <authorList>
            <person name="Varghese N."/>
        </authorList>
    </citation>
    <scope>NUCLEOTIDE SEQUENCE [LARGE SCALE GENOMIC DNA]</scope>
    <source>
        <strain evidence="5">DSM 18820</strain>
    </source>
</reference>
<feature type="domain" description="SPOR" evidence="3">
    <location>
        <begin position="306"/>
        <end position="384"/>
    </location>
</feature>
<dbReference type="Proteomes" id="UP000182491">
    <property type="component" value="Unassembled WGS sequence"/>
</dbReference>
<dbReference type="GO" id="GO:0003677">
    <property type="term" value="F:DNA binding"/>
    <property type="evidence" value="ECO:0007669"/>
    <property type="project" value="UniProtKB-KW"/>
</dbReference>
<dbReference type="Pfam" id="PF18175">
    <property type="entry name" value="HU-CCDC81_bac_2"/>
    <property type="match status" value="1"/>
</dbReference>
<feature type="transmembrane region" description="Helical" evidence="2">
    <location>
        <begin position="174"/>
        <end position="194"/>
    </location>
</feature>
<sequence>MPMVEKHIKSLLYDHDCVIIPDFGGLIARYVPARINPVKHTLQPPSKTIAFNEKLVLNDGLLISTIAHQNNISKEEAQALVAKFVHAAKNALQQSNRFELSEIGLFRYSSEHRLVFEYVEIDNMLEESFGLPELVARPLRVEEPAVLRTLIKERQQELAEQKQPLPLRKRIKRAYHMAAGLALAGLSVSALYFLSLQANYNMSSLNPVMLFNGGNSAYAASPVDRYAADYVPFTEEERLHHYAIMLPEVAQPGIEESDAFASEEEIVVDSASMASDDAAEFAAAESVTEVAVVEEEEAKMPAHIVNANDGRFYIITGGYVRLENAEESRAILKKDGGDVKVVLPGPGSRLYRVAVADFSTKEEAQAELNTYRKKFGETLWVLTN</sequence>
<keyword evidence="1 4" id="KW-0238">DNA-binding</keyword>
<dbReference type="PROSITE" id="PS51724">
    <property type="entry name" value="SPOR"/>
    <property type="match status" value="1"/>
</dbReference>
<dbReference type="STRING" id="388950.GCA_001611675_03951"/>
<dbReference type="Gene3D" id="4.10.520.10">
    <property type="entry name" value="IHF-like DNA-binding proteins"/>
    <property type="match status" value="1"/>
</dbReference>
<dbReference type="GO" id="GO:0042834">
    <property type="term" value="F:peptidoglycan binding"/>
    <property type="evidence" value="ECO:0007669"/>
    <property type="project" value="InterPro"/>
</dbReference>
<dbReference type="EMBL" id="FPCA01000001">
    <property type="protein sequence ID" value="SFU44751.1"/>
    <property type="molecule type" value="Genomic_DNA"/>
</dbReference>
<dbReference type="AlphaFoldDB" id="A0A1I7G8S2"/>
<evidence type="ECO:0000259" key="3">
    <source>
        <dbReference type="PROSITE" id="PS51724"/>
    </source>
</evidence>
<keyword evidence="5" id="KW-1185">Reference proteome</keyword>
<name>A0A1I7G8S2_9BACT</name>
<evidence type="ECO:0000256" key="1">
    <source>
        <dbReference type="ARBA" id="ARBA00023125"/>
    </source>
</evidence>
<dbReference type="InterPro" id="IPR010992">
    <property type="entry name" value="IHF-like_DNA-bd_dom_sf"/>
</dbReference>
<proteinExistence type="predicted"/>
<accession>A0A1I7G8S2</accession>
<organism evidence="4 5">
    <name type="scientific">Pontibacter akesuensis</name>
    <dbReference type="NCBI Taxonomy" id="388950"/>
    <lineage>
        <taxon>Bacteria</taxon>
        <taxon>Pseudomonadati</taxon>
        <taxon>Bacteroidota</taxon>
        <taxon>Cytophagia</taxon>
        <taxon>Cytophagales</taxon>
        <taxon>Hymenobacteraceae</taxon>
        <taxon>Pontibacter</taxon>
    </lineage>
</organism>
<dbReference type="SUPFAM" id="SSF47729">
    <property type="entry name" value="IHF-like DNA-binding proteins"/>
    <property type="match status" value="1"/>
</dbReference>
<dbReference type="Gene3D" id="3.30.70.1070">
    <property type="entry name" value="Sporulation related repeat"/>
    <property type="match status" value="1"/>
</dbReference>
<dbReference type="SUPFAM" id="SSF110997">
    <property type="entry name" value="Sporulation related repeat"/>
    <property type="match status" value="1"/>
</dbReference>
<keyword evidence="2" id="KW-1133">Transmembrane helix</keyword>
<dbReference type="InterPro" id="IPR041268">
    <property type="entry name" value="HU-CCDC81_bac_2"/>
</dbReference>
<keyword evidence="2" id="KW-0472">Membrane</keyword>
<gene>
    <name evidence="4" type="ORF">SAMN04487941_0816</name>
</gene>
<dbReference type="Pfam" id="PF18174">
    <property type="entry name" value="HU-CCDC81_bac_1"/>
    <property type="match status" value="1"/>
</dbReference>
<dbReference type="InterPro" id="IPR036680">
    <property type="entry name" value="SPOR-like_sf"/>
</dbReference>
<evidence type="ECO:0000256" key="2">
    <source>
        <dbReference type="SAM" id="Phobius"/>
    </source>
</evidence>
<evidence type="ECO:0000313" key="5">
    <source>
        <dbReference type="Proteomes" id="UP000182491"/>
    </source>
</evidence>
<evidence type="ECO:0000313" key="4">
    <source>
        <dbReference type="EMBL" id="SFU44751.1"/>
    </source>
</evidence>